<reference evidence="5" key="1">
    <citation type="journal article" date="2013" name="Science">
        <title>Gene transfer from bacteria and archaea facilitated evolution of an extremophilic eukaryote.</title>
        <authorList>
            <person name="Schonknecht G."/>
            <person name="Chen W.H."/>
            <person name="Ternes C.M."/>
            <person name="Barbier G.G."/>
            <person name="Shrestha R.P."/>
            <person name="Stanke M."/>
            <person name="Brautigam A."/>
            <person name="Baker B.J."/>
            <person name="Banfield J.F."/>
            <person name="Garavito R.M."/>
            <person name="Carr K."/>
            <person name="Wilkerson C."/>
            <person name="Rensing S.A."/>
            <person name="Gagneul D."/>
            <person name="Dickenson N.E."/>
            <person name="Oesterhelt C."/>
            <person name="Lercher M.J."/>
            <person name="Weber A.P."/>
        </authorList>
    </citation>
    <scope>NUCLEOTIDE SEQUENCE [LARGE SCALE GENOMIC DNA]</scope>
    <source>
        <strain evidence="5">074W</strain>
    </source>
</reference>
<dbReference type="InterPro" id="IPR028939">
    <property type="entry name" value="P5C_Rdtase_cat_N"/>
</dbReference>
<evidence type="ECO:0000256" key="2">
    <source>
        <dbReference type="SAM" id="Coils"/>
    </source>
</evidence>
<dbReference type="eggNOG" id="KOG2380">
    <property type="taxonomic scope" value="Eukaryota"/>
</dbReference>
<dbReference type="Gene3D" id="3.40.50.720">
    <property type="entry name" value="NAD(P)-binding Rossmann-like Domain"/>
    <property type="match status" value="1"/>
</dbReference>
<dbReference type="Proteomes" id="UP000030680">
    <property type="component" value="Unassembled WGS sequence"/>
</dbReference>
<dbReference type="GeneID" id="17091353"/>
<dbReference type="InterPro" id="IPR003099">
    <property type="entry name" value="Prephen_DH"/>
</dbReference>
<evidence type="ECO:0000313" key="5">
    <source>
        <dbReference type="Proteomes" id="UP000030680"/>
    </source>
</evidence>
<dbReference type="GO" id="GO:0004665">
    <property type="term" value="F:prephenate dehydrogenase (NADP+) activity"/>
    <property type="evidence" value="ECO:0007669"/>
    <property type="project" value="InterPro"/>
</dbReference>
<keyword evidence="5" id="KW-1185">Reference proteome</keyword>
<sequence length="264" mass="29320">MNSSTRILKIGIVGFGNFGQFLAKTFVKQGHQVIGTSRSNYETEAKAIGALYVPEATDMMGEEPDVVLFCTSITSTRSVIEAFPIDALRGKLVVDVLSVKAYPKKLLLELLPPEADVLCTHPMFGPESGRYSWKGLPFVYEQVRISDGARCETFLGIFSSALCTMIPMSCELHDSYAASSQFITHTTGRMLAKLNLISTPINTKGYESLLGVVETTCKDSFDLYYGLYKYNPNAKLELEKLEQALQALRKELETREALDGWKKD</sequence>
<dbReference type="RefSeq" id="XP_005709324.1">
    <property type="nucleotide sequence ID" value="XM_005709267.1"/>
</dbReference>
<dbReference type="Pfam" id="PF03807">
    <property type="entry name" value="F420_oxidored"/>
    <property type="match status" value="1"/>
</dbReference>
<evidence type="ECO:0000313" key="4">
    <source>
        <dbReference type="EMBL" id="EME32804.1"/>
    </source>
</evidence>
<dbReference type="PROSITE" id="PS51176">
    <property type="entry name" value="PDH_ADH"/>
    <property type="match status" value="1"/>
</dbReference>
<dbReference type="InterPro" id="IPR045011">
    <property type="entry name" value="TYRAAT1/2"/>
</dbReference>
<protein>
    <submittedName>
        <fullName evidence="4">Prephenate dehydrogenase family protein</fullName>
    </submittedName>
</protein>
<dbReference type="OrthoDB" id="2414662at2759"/>
<accession>M2YA99</accession>
<dbReference type="Pfam" id="PF26213">
    <property type="entry name" value="TYRAAT1_C"/>
    <property type="match status" value="1"/>
</dbReference>
<dbReference type="SUPFAM" id="SSF51735">
    <property type="entry name" value="NAD(P)-binding Rossmann-fold domains"/>
    <property type="match status" value="1"/>
</dbReference>
<proteinExistence type="predicted"/>
<keyword evidence="2" id="KW-0175">Coiled coil</keyword>
<dbReference type="GO" id="GO:0008977">
    <property type="term" value="F:prephenate dehydrogenase (NAD+) activity"/>
    <property type="evidence" value="ECO:0007669"/>
    <property type="project" value="InterPro"/>
</dbReference>
<dbReference type="EMBL" id="KB454484">
    <property type="protein sequence ID" value="EME32804.1"/>
    <property type="molecule type" value="Genomic_DNA"/>
</dbReference>
<dbReference type="KEGG" id="gsl:Gasu_01630"/>
<name>M2YA99_GALSU</name>
<dbReference type="PANTHER" id="PTHR43207:SF4">
    <property type="entry name" value="AROGENATE DEHYDROGENASE 2, CHLOROPLASTIC"/>
    <property type="match status" value="1"/>
</dbReference>
<dbReference type="STRING" id="130081.M2YA99"/>
<feature type="domain" description="Prephenate/arogenate dehydrogenase" evidence="3">
    <location>
        <begin position="8"/>
        <end position="264"/>
    </location>
</feature>
<dbReference type="GO" id="GO:0006571">
    <property type="term" value="P:tyrosine biosynthetic process"/>
    <property type="evidence" value="ECO:0007669"/>
    <property type="project" value="InterPro"/>
</dbReference>
<gene>
    <name evidence="4" type="ORF">Gasu_01630</name>
</gene>
<dbReference type="OMA" id="LKIAVCP"/>
<dbReference type="InterPro" id="IPR059064">
    <property type="entry name" value="TYRAAT2_C"/>
</dbReference>
<evidence type="ECO:0000256" key="1">
    <source>
        <dbReference type="ARBA" id="ARBA00023002"/>
    </source>
</evidence>
<dbReference type="GO" id="GO:0033730">
    <property type="term" value="F:arogenate dehydrogenase (NADP+) activity"/>
    <property type="evidence" value="ECO:0007669"/>
    <property type="project" value="InterPro"/>
</dbReference>
<keyword evidence="1" id="KW-0560">Oxidoreductase</keyword>
<dbReference type="Gramene" id="EME32804">
    <property type="protein sequence ID" value="EME32804"/>
    <property type="gene ID" value="Gasu_01630"/>
</dbReference>
<dbReference type="AlphaFoldDB" id="M2YA99"/>
<feature type="coiled-coil region" evidence="2">
    <location>
        <begin position="231"/>
        <end position="258"/>
    </location>
</feature>
<evidence type="ECO:0000259" key="3">
    <source>
        <dbReference type="PROSITE" id="PS51176"/>
    </source>
</evidence>
<dbReference type="InterPro" id="IPR036291">
    <property type="entry name" value="NAD(P)-bd_dom_sf"/>
</dbReference>
<dbReference type="PANTHER" id="PTHR43207">
    <property type="entry name" value="AROGENATE DEHYDROGENASE-RELATED"/>
    <property type="match status" value="1"/>
</dbReference>
<organism evidence="4 5">
    <name type="scientific">Galdieria sulphuraria</name>
    <name type="common">Red alga</name>
    <dbReference type="NCBI Taxonomy" id="130081"/>
    <lineage>
        <taxon>Eukaryota</taxon>
        <taxon>Rhodophyta</taxon>
        <taxon>Bangiophyceae</taxon>
        <taxon>Galdieriales</taxon>
        <taxon>Galdieriaceae</taxon>
        <taxon>Galdieria</taxon>
    </lineage>
</organism>